<dbReference type="PANTHER" id="PTHR36492">
    <property type="match status" value="1"/>
</dbReference>
<evidence type="ECO:0000259" key="1">
    <source>
        <dbReference type="Pfam" id="PF00149"/>
    </source>
</evidence>
<dbReference type="STRING" id="55188.A0A2H5QU32"/>
<dbReference type="InterPro" id="IPR004843">
    <property type="entry name" value="Calcineurin-like_PHP"/>
</dbReference>
<gene>
    <name evidence="2" type="ORF">CUMW_261780</name>
</gene>
<dbReference type="AlphaFoldDB" id="A0A2H5QU32"/>
<accession>A0A2H5QU32</accession>
<dbReference type="SUPFAM" id="SSF56300">
    <property type="entry name" value="Metallo-dependent phosphatases"/>
    <property type="match status" value="1"/>
</dbReference>
<dbReference type="EMBL" id="BDQV01000821">
    <property type="protein sequence ID" value="GAY68130.1"/>
    <property type="molecule type" value="Genomic_DNA"/>
</dbReference>
<dbReference type="PANTHER" id="PTHR36492:SF2">
    <property type="entry name" value="[ACYL-CARRIER-PROTEIN] PHOSPHODIESTERASE PPTH"/>
    <property type="match status" value="1"/>
</dbReference>
<feature type="domain" description="Calcineurin-like phosphoesterase" evidence="1">
    <location>
        <begin position="52"/>
        <end position="176"/>
    </location>
</feature>
<protein>
    <recommendedName>
        <fullName evidence="1">Calcineurin-like phosphoesterase domain-containing protein</fullName>
    </recommendedName>
</protein>
<sequence>MVVKLMPFCPSLSQKPLPKQVQIRTQMKYTTTRRPEILTSSAAASSTSASGLRVFVLSDLHTDYSENMTWVKCLSTTRHKKDVLLVAGDVAEKYDDFVLTMSLLKDRFQRVLFVPGNHDLWCRGEENDFPDSLEKLNKLLDACRGLGVEINPVVIDGLGIIPLFSWYHESFDREKDISGIRILPLEMVIHFLFSLQDLCPEKRMLFYPNLPKIIGSDFLELRIRFIHRAMGSTSACHVFGHTHFSWDAVLDGIRYVQAPLAYPRERKRRMNGGENQLPYCVYSDGKFADKLSHCCWSDYYATNPRSPDITELAPWVARFYNRTWKSEF</sequence>
<dbReference type="InterPro" id="IPR029052">
    <property type="entry name" value="Metallo-depent_PP-like"/>
</dbReference>
<evidence type="ECO:0000313" key="2">
    <source>
        <dbReference type="EMBL" id="GAY68130.1"/>
    </source>
</evidence>
<dbReference type="Proteomes" id="UP000236630">
    <property type="component" value="Unassembled WGS sequence"/>
</dbReference>
<keyword evidence="3" id="KW-1185">Reference proteome</keyword>
<comment type="caution">
    <text evidence="2">The sequence shown here is derived from an EMBL/GenBank/DDBJ whole genome shotgun (WGS) entry which is preliminary data.</text>
</comment>
<dbReference type="InterPro" id="IPR052963">
    <property type="entry name" value="Pantetheine_PDE"/>
</dbReference>
<dbReference type="Pfam" id="PF00149">
    <property type="entry name" value="Metallophos"/>
    <property type="match status" value="1"/>
</dbReference>
<organism evidence="2 3">
    <name type="scientific">Citrus unshiu</name>
    <name type="common">Satsuma mandarin</name>
    <name type="synonym">Citrus nobilis var. unshiu</name>
    <dbReference type="NCBI Taxonomy" id="55188"/>
    <lineage>
        <taxon>Eukaryota</taxon>
        <taxon>Viridiplantae</taxon>
        <taxon>Streptophyta</taxon>
        <taxon>Embryophyta</taxon>
        <taxon>Tracheophyta</taxon>
        <taxon>Spermatophyta</taxon>
        <taxon>Magnoliopsida</taxon>
        <taxon>eudicotyledons</taxon>
        <taxon>Gunneridae</taxon>
        <taxon>Pentapetalae</taxon>
        <taxon>rosids</taxon>
        <taxon>malvids</taxon>
        <taxon>Sapindales</taxon>
        <taxon>Rutaceae</taxon>
        <taxon>Aurantioideae</taxon>
        <taxon>Citrus</taxon>
    </lineage>
</organism>
<dbReference type="Gene3D" id="3.60.21.10">
    <property type="match status" value="1"/>
</dbReference>
<dbReference type="GO" id="GO:0016787">
    <property type="term" value="F:hydrolase activity"/>
    <property type="evidence" value="ECO:0007669"/>
    <property type="project" value="InterPro"/>
</dbReference>
<reference evidence="2 3" key="1">
    <citation type="journal article" date="2017" name="Front. Genet.">
        <title>Draft sequencing of the heterozygous diploid genome of Satsuma (Citrus unshiu Marc.) using a hybrid assembly approach.</title>
        <authorList>
            <person name="Shimizu T."/>
            <person name="Tanizawa Y."/>
            <person name="Mochizuki T."/>
            <person name="Nagasaki H."/>
            <person name="Yoshioka T."/>
            <person name="Toyoda A."/>
            <person name="Fujiyama A."/>
            <person name="Kaminuma E."/>
            <person name="Nakamura Y."/>
        </authorList>
    </citation>
    <scope>NUCLEOTIDE SEQUENCE [LARGE SCALE GENOMIC DNA]</scope>
    <source>
        <strain evidence="3">cv. Miyagawa wase</strain>
    </source>
</reference>
<evidence type="ECO:0000313" key="3">
    <source>
        <dbReference type="Proteomes" id="UP000236630"/>
    </source>
</evidence>
<name>A0A2H5QU32_CITUN</name>
<proteinExistence type="predicted"/>